<dbReference type="InterPro" id="IPR014848">
    <property type="entry name" value="Rgp1"/>
</dbReference>
<feature type="compositionally biased region" description="Low complexity" evidence="1">
    <location>
        <begin position="151"/>
        <end position="166"/>
    </location>
</feature>
<gene>
    <name evidence="2" type="ORF">FB192DRAFT_1400014</name>
</gene>
<dbReference type="AlphaFoldDB" id="A0A8H4B836"/>
<dbReference type="EMBL" id="JAAECE010000009">
    <property type="protein sequence ID" value="KAF1797457.1"/>
    <property type="molecule type" value="Genomic_DNA"/>
</dbReference>
<protein>
    <submittedName>
        <fullName evidence="2">Rgp1-domain-containing protein</fullName>
    </submittedName>
</protein>
<proteinExistence type="predicted"/>
<dbReference type="Pfam" id="PF08737">
    <property type="entry name" value="Rgp1"/>
    <property type="match status" value="1"/>
</dbReference>
<dbReference type="Proteomes" id="UP000469890">
    <property type="component" value="Unassembled WGS sequence"/>
</dbReference>
<reference evidence="2 3" key="1">
    <citation type="submission" date="2019-09" db="EMBL/GenBank/DDBJ databases">
        <authorList>
            <consortium name="DOE Joint Genome Institute"/>
            <person name="Mondo S.J."/>
            <person name="Navarro-Mendoza M.I."/>
            <person name="Perez-Arques C."/>
            <person name="Panchal S."/>
            <person name="Nicolas F.E."/>
            <person name="Ganguly P."/>
            <person name="Pangilinan J."/>
            <person name="Grigoriev I."/>
            <person name="Heitman J."/>
            <person name="Sanya K."/>
            <person name="Garre V."/>
        </authorList>
    </citation>
    <scope>NUCLEOTIDE SEQUENCE [LARGE SCALE GENOMIC DNA]</scope>
    <source>
        <strain evidence="2 3">MU402</strain>
    </source>
</reference>
<evidence type="ECO:0000256" key="1">
    <source>
        <dbReference type="SAM" id="MobiDB-lite"/>
    </source>
</evidence>
<name>A0A8H4B836_MUCCL</name>
<evidence type="ECO:0000313" key="3">
    <source>
        <dbReference type="Proteomes" id="UP000469890"/>
    </source>
</evidence>
<sequence length="650" mass="72699">MNNITVTTTFSQGAVFYAGETLSCTISFTNQQQSSSLHSNGLVERQKHAKAKSYSSLDLINNNPNPTLWEVENLTIANPPSRRMSLSSLASSTYSYLTGSTAVATKEPESLPQTKKWEETKDTQRFIQEGILSDQTIELGDDENESVDTQSLYSSSRRSSIDSNASHIRPVTSRRQPNQLYRLSTPIYRSSSFIQQQSHSEHLLWGFAQVVGQFVSDPKMLDPSKFALLKSKTMYHPFGGVSTVGRGGGGMLMKKFESSYNKRESQSTPVFSTPPSILFVDLNLSPGETVKYSYKLKLPKTIPPSYRGKSIRFNYYLVIGSQRSAPSFSAAKKSVGAQQGHVVQIPFRVLNHVSEDGSRPIYDLMCPEINYTDQAIITTIPMKSSSCCSSIDGASSQKNPISTKSASDNKKCRQEFKEYIEGLLEKTAAKTSIDEIMQKQNDLYEHDEEEKQDKIYSKSCQQTISRITNTSKQATFDICKNNQRVAQLHLIKTLFRLGEPIQGIIDFEGAVIPTVQISIYLESHEVVDEFIALRQPQYIARVSRKRHAGHHAFCRYDKRVSFSLAVPTGESPEFQTSAMKLQYYLKIELITTGASNANEPTFQDKFHQYHHAASQIDASHFDCQIPVHLLGCSNGSYSTIFGGPHTFALQ</sequence>
<feature type="region of interest" description="Disordered" evidence="1">
    <location>
        <begin position="132"/>
        <end position="167"/>
    </location>
</feature>
<dbReference type="PANTHER" id="PTHR12507">
    <property type="entry name" value="REDUCED GROWTH PHENOTYPE 1 RGP1, YEAST -RELATED"/>
    <property type="match status" value="1"/>
</dbReference>
<comment type="caution">
    <text evidence="2">The sequence shown here is derived from an EMBL/GenBank/DDBJ whole genome shotgun (WGS) entry which is preliminary data.</text>
</comment>
<accession>A0A8H4B836</accession>
<evidence type="ECO:0000313" key="2">
    <source>
        <dbReference type="EMBL" id="KAF1797457.1"/>
    </source>
</evidence>
<organism evidence="2 3">
    <name type="scientific">Mucor circinelloides f. lusitanicus</name>
    <name type="common">Mucor racemosus var. lusitanicus</name>
    <dbReference type="NCBI Taxonomy" id="29924"/>
    <lineage>
        <taxon>Eukaryota</taxon>
        <taxon>Fungi</taxon>
        <taxon>Fungi incertae sedis</taxon>
        <taxon>Mucoromycota</taxon>
        <taxon>Mucoromycotina</taxon>
        <taxon>Mucoromycetes</taxon>
        <taxon>Mucorales</taxon>
        <taxon>Mucorineae</taxon>
        <taxon>Mucoraceae</taxon>
        <taxon>Mucor</taxon>
    </lineage>
</organism>